<keyword evidence="1" id="KW-1133">Transmembrane helix</keyword>
<organism evidence="2 3">
    <name type="scientific">Nonomuraea maheshkhaliensis</name>
    <dbReference type="NCBI Taxonomy" id="419590"/>
    <lineage>
        <taxon>Bacteria</taxon>
        <taxon>Bacillati</taxon>
        <taxon>Actinomycetota</taxon>
        <taxon>Actinomycetes</taxon>
        <taxon>Streptosporangiales</taxon>
        <taxon>Streptosporangiaceae</taxon>
        <taxon>Nonomuraea</taxon>
    </lineage>
</organism>
<proteinExistence type="predicted"/>
<evidence type="ECO:0000256" key="1">
    <source>
        <dbReference type="SAM" id="Phobius"/>
    </source>
</evidence>
<dbReference type="RefSeq" id="WP_346104454.1">
    <property type="nucleotide sequence ID" value="NZ_BAAAMU010000015.1"/>
</dbReference>
<accession>A0ABN2F2W7</accession>
<keyword evidence="1" id="KW-0472">Membrane</keyword>
<dbReference type="Proteomes" id="UP001500064">
    <property type="component" value="Unassembled WGS sequence"/>
</dbReference>
<reference evidence="2 3" key="1">
    <citation type="journal article" date="2019" name="Int. J. Syst. Evol. Microbiol.">
        <title>The Global Catalogue of Microorganisms (GCM) 10K type strain sequencing project: providing services to taxonomists for standard genome sequencing and annotation.</title>
        <authorList>
            <consortium name="The Broad Institute Genomics Platform"/>
            <consortium name="The Broad Institute Genome Sequencing Center for Infectious Disease"/>
            <person name="Wu L."/>
            <person name="Ma J."/>
        </authorList>
    </citation>
    <scope>NUCLEOTIDE SEQUENCE [LARGE SCALE GENOMIC DNA]</scope>
    <source>
        <strain evidence="2 3">JCM 13929</strain>
    </source>
</reference>
<keyword evidence="3" id="KW-1185">Reference proteome</keyword>
<dbReference type="EMBL" id="BAAAMU010000015">
    <property type="protein sequence ID" value="GAA1628265.1"/>
    <property type="molecule type" value="Genomic_DNA"/>
</dbReference>
<evidence type="ECO:0008006" key="4">
    <source>
        <dbReference type="Google" id="ProtNLM"/>
    </source>
</evidence>
<comment type="caution">
    <text evidence="2">The sequence shown here is derived from an EMBL/GenBank/DDBJ whole genome shotgun (WGS) entry which is preliminary data.</text>
</comment>
<feature type="transmembrane region" description="Helical" evidence="1">
    <location>
        <begin position="125"/>
        <end position="145"/>
    </location>
</feature>
<keyword evidence="1" id="KW-0812">Transmembrane</keyword>
<gene>
    <name evidence="2" type="ORF">GCM10009733_026260</name>
</gene>
<evidence type="ECO:0000313" key="3">
    <source>
        <dbReference type="Proteomes" id="UP001500064"/>
    </source>
</evidence>
<sequence>MGTYNWVEQASWVAGIISLPLSVIFLVQALRMSRQRLEESQEDPSEALEDRIRRATESFAETGRLLAELQNTFSVQQAALKKVTEEAEEQALLRDMDPETAEKMRRIIVGETKATLRAERRTQRLYFAGGVLLSIPIGALINWLVP</sequence>
<feature type="transmembrane region" description="Helical" evidence="1">
    <location>
        <begin position="12"/>
        <end position="30"/>
    </location>
</feature>
<protein>
    <recommendedName>
        <fullName evidence="4">DUF106 domain-containing protein</fullName>
    </recommendedName>
</protein>
<name>A0ABN2F2W7_9ACTN</name>
<evidence type="ECO:0000313" key="2">
    <source>
        <dbReference type="EMBL" id="GAA1628265.1"/>
    </source>
</evidence>